<evidence type="ECO:0000256" key="2">
    <source>
        <dbReference type="ARBA" id="ARBA00011123"/>
    </source>
</evidence>
<evidence type="ECO:0000256" key="1">
    <source>
        <dbReference type="ARBA" id="ARBA00005306"/>
    </source>
</evidence>
<dbReference type="EC" id="6.3.5.-" evidence="11"/>
<evidence type="ECO:0000256" key="7">
    <source>
        <dbReference type="ARBA" id="ARBA00022917"/>
    </source>
</evidence>
<sequence>MRSGYEIVIGLEVHVQLTTQSKIFCGCSTRFGNAPNSQTCPVCLGLPGALPVLNQQVVEYAIRAGLATNCRIAGRSVFARKNYFYPDLPKGYQISQFELPICEGGYLDIETSERGPRRIGITRIHMEEDAGKLLHSEAPGVGSLVDLNRACTPLLEVVSEPDMRSSDEAIAYLKKLRQIVMYLGVCDGNLEEGSFRCDANVSVRPVGQQEYGTRAELKNINSFRFIKEAIEYEVDRQIELIEDGGKVVQETRLFDSASGTTRSMRGKEEAHDYRYFPDPDLLPLLIDADWVERARAALPELPDVRRQRFVEQFGLPDYDAEVLTADKALADYFEDCAARHGDAKLCSNWVMGEIQRLLNDSGLGILQVPVSAERLCGLLNRISDGTISGKIAKTVFEQMWQSGDEADVIIEAQGLKQVSDSGAIEQLVDEVIAANPAQAQEFRDGKDKLLGFFVGQIMKASKGKANPAMVNELLCRKLRGETA</sequence>
<dbReference type="PANTHER" id="PTHR11659:SF0">
    <property type="entry name" value="GLUTAMYL-TRNA(GLN) AMIDOTRANSFERASE SUBUNIT B, MITOCHONDRIAL"/>
    <property type="match status" value="1"/>
</dbReference>
<dbReference type="InterPro" id="IPR018027">
    <property type="entry name" value="Asn/Gln_amidotransferase"/>
</dbReference>
<dbReference type="Gene3D" id="1.10.150.380">
    <property type="entry name" value="GatB domain, N-terminal subdomain"/>
    <property type="match status" value="1"/>
</dbReference>
<dbReference type="SUPFAM" id="SSF89095">
    <property type="entry name" value="GatB/YqeY motif"/>
    <property type="match status" value="1"/>
</dbReference>
<comment type="subunit">
    <text evidence="2 11">Heterotrimer of A, B and C subunits.</text>
</comment>
<gene>
    <name evidence="11" type="primary">gatB</name>
    <name evidence="13" type="ORF">SAMN05661003_101334</name>
</gene>
<evidence type="ECO:0000259" key="12">
    <source>
        <dbReference type="SMART" id="SM00845"/>
    </source>
</evidence>
<dbReference type="RefSeq" id="WP_092075584.1">
    <property type="nucleotide sequence ID" value="NZ_FNAQ01000001.1"/>
</dbReference>
<keyword evidence="14" id="KW-1185">Reference proteome</keyword>
<dbReference type="InterPro" id="IPR003789">
    <property type="entry name" value="Asn/Gln_tRNA_amidoTrase-B-like"/>
</dbReference>
<keyword evidence="7 11" id="KW-0648">Protein biosynthesis</keyword>
<keyword evidence="6 11" id="KW-0067">ATP-binding</keyword>
<dbReference type="SUPFAM" id="SSF55931">
    <property type="entry name" value="Glutamine synthetase/guanido kinase"/>
    <property type="match status" value="1"/>
</dbReference>
<dbReference type="NCBIfam" id="TIGR00133">
    <property type="entry name" value="gatB"/>
    <property type="match status" value="1"/>
</dbReference>
<comment type="catalytic activity">
    <reaction evidence="9 11">
        <text>L-aspartyl-tRNA(Asn) + L-glutamine + ATP + H2O = L-asparaginyl-tRNA(Asn) + L-glutamate + ADP + phosphate + 2 H(+)</text>
        <dbReference type="Rhea" id="RHEA:14513"/>
        <dbReference type="Rhea" id="RHEA-COMP:9674"/>
        <dbReference type="Rhea" id="RHEA-COMP:9677"/>
        <dbReference type="ChEBI" id="CHEBI:15377"/>
        <dbReference type="ChEBI" id="CHEBI:15378"/>
        <dbReference type="ChEBI" id="CHEBI:29985"/>
        <dbReference type="ChEBI" id="CHEBI:30616"/>
        <dbReference type="ChEBI" id="CHEBI:43474"/>
        <dbReference type="ChEBI" id="CHEBI:58359"/>
        <dbReference type="ChEBI" id="CHEBI:78515"/>
        <dbReference type="ChEBI" id="CHEBI:78516"/>
        <dbReference type="ChEBI" id="CHEBI:456216"/>
    </reaction>
</comment>
<comment type="similarity">
    <text evidence="1 11">Belongs to the GatB/GatE family. GatB subfamily.</text>
</comment>
<evidence type="ECO:0000256" key="6">
    <source>
        <dbReference type="ARBA" id="ARBA00022840"/>
    </source>
</evidence>
<dbReference type="Pfam" id="PF02934">
    <property type="entry name" value="GatB_N"/>
    <property type="match status" value="1"/>
</dbReference>
<proteinExistence type="inferred from homology"/>
<dbReference type="GO" id="GO:0050567">
    <property type="term" value="F:glutaminyl-tRNA synthase (glutamine-hydrolyzing) activity"/>
    <property type="evidence" value="ECO:0007669"/>
    <property type="project" value="UniProtKB-UniRule"/>
</dbReference>
<feature type="domain" description="Asn/Gln amidotransferase" evidence="12">
    <location>
        <begin position="331"/>
        <end position="478"/>
    </location>
</feature>
<evidence type="ECO:0000256" key="9">
    <source>
        <dbReference type="ARBA" id="ARBA00047380"/>
    </source>
</evidence>
<keyword evidence="13" id="KW-0808">Transferase</keyword>
<comment type="catalytic activity">
    <reaction evidence="10 11">
        <text>L-glutamyl-tRNA(Gln) + L-glutamine + ATP + H2O = L-glutaminyl-tRNA(Gln) + L-glutamate + ADP + phosphate + H(+)</text>
        <dbReference type="Rhea" id="RHEA:17521"/>
        <dbReference type="Rhea" id="RHEA-COMP:9681"/>
        <dbReference type="Rhea" id="RHEA-COMP:9684"/>
        <dbReference type="ChEBI" id="CHEBI:15377"/>
        <dbReference type="ChEBI" id="CHEBI:15378"/>
        <dbReference type="ChEBI" id="CHEBI:29985"/>
        <dbReference type="ChEBI" id="CHEBI:30616"/>
        <dbReference type="ChEBI" id="CHEBI:43474"/>
        <dbReference type="ChEBI" id="CHEBI:58359"/>
        <dbReference type="ChEBI" id="CHEBI:78520"/>
        <dbReference type="ChEBI" id="CHEBI:78521"/>
        <dbReference type="ChEBI" id="CHEBI:456216"/>
    </reaction>
</comment>
<dbReference type="NCBIfam" id="NF004012">
    <property type="entry name" value="PRK05477.1-2"/>
    <property type="match status" value="1"/>
</dbReference>
<dbReference type="GO" id="GO:0005524">
    <property type="term" value="F:ATP binding"/>
    <property type="evidence" value="ECO:0007669"/>
    <property type="project" value="UniProtKB-KW"/>
</dbReference>
<keyword evidence="5 11" id="KW-0547">Nucleotide-binding</keyword>
<dbReference type="PROSITE" id="PS01234">
    <property type="entry name" value="GATB"/>
    <property type="match status" value="1"/>
</dbReference>
<dbReference type="FunFam" id="1.10.150.380:FF:000001">
    <property type="entry name" value="Aspartyl/glutamyl-tRNA(Asn/Gln) amidotransferase subunit B"/>
    <property type="match status" value="1"/>
</dbReference>
<dbReference type="GO" id="GO:0006412">
    <property type="term" value="P:translation"/>
    <property type="evidence" value="ECO:0007669"/>
    <property type="project" value="UniProtKB-UniRule"/>
</dbReference>
<evidence type="ECO:0000256" key="11">
    <source>
        <dbReference type="HAMAP-Rule" id="MF_00121"/>
    </source>
</evidence>
<evidence type="ECO:0000256" key="10">
    <source>
        <dbReference type="ARBA" id="ARBA00047913"/>
    </source>
</evidence>
<dbReference type="NCBIfam" id="NF004014">
    <property type="entry name" value="PRK05477.1-4"/>
    <property type="match status" value="1"/>
</dbReference>
<dbReference type="InterPro" id="IPR017959">
    <property type="entry name" value="Asn/Gln-tRNA_amidoTrfase_suB/E"/>
</dbReference>
<dbReference type="NCBIfam" id="NF004015">
    <property type="entry name" value="PRK05477.1-5"/>
    <property type="match status" value="1"/>
</dbReference>
<reference evidence="14" key="1">
    <citation type="submission" date="2016-10" db="EMBL/GenBank/DDBJ databases">
        <authorList>
            <person name="Varghese N."/>
            <person name="Submissions S."/>
        </authorList>
    </citation>
    <scope>NUCLEOTIDE SEQUENCE [LARGE SCALE GENOMIC DNA]</scope>
    <source>
        <strain evidence="14">DSM 8987</strain>
    </source>
</reference>
<dbReference type="PANTHER" id="PTHR11659">
    <property type="entry name" value="GLUTAMYL-TRNA GLN AMIDOTRANSFERASE SUBUNIT B MITOCHONDRIAL AND PROKARYOTIC PET112-RELATED"/>
    <property type="match status" value="1"/>
</dbReference>
<evidence type="ECO:0000256" key="4">
    <source>
        <dbReference type="ARBA" id="ARBA00022598"/>
    </source>
</evidence>
<dbReference type="InterPro" id="IPR042114">
    <property type="entry name" value="GatB_C_1"/>
</dbReference>
<dbReference type="Gene3D" id="1.10.10.410">
    <property type="match status" value="1"/>
</dbReference>
<dbReference type="GO" id="GO:0016740">
    <property type="term" value="F:transferase activity"/>
    <property type="evidence" value="ECO:0007669"/>
    <property type="project" value="UniProtKB-KW"/>
</dbReference>
<dbReference type="GO" id="GO:0050566">
    <property type="term" value="F:asparaginyl-tRNA synthase (glutamine-hydrolyzing) activity"/>
    <property type="evidence" value="ECO:0007669"/>
    <property type="project" value="RHEA"/>
</dbReference>
<organism evidence="13 14">
    <name type="scientific">Desulfuromonas thiophila</name>
    <dbReference type="NCBI Taxonomy" id="57664"/>
    <lineage>
        <taxon>Bacteria</taxon>
        <taxon>Pseudomonadati</taxon>
        <taxon>Thermodesulfobacteriota</taxon>
        <taxon>Desulfuromonadia</taxon>
        <taxon>Desulfuromonadales</taxon>
        <taxon>Desulfuromonadaceae</taxon>
        <taxon>Desulfuromonas</taxon>
    </lineage>
</organism>
<dbReference type="STRING" id="57664.SAMN05661003_101334"/>
<evidence type="ECO:0000313" key="14">
    <source>
        <dbReference type="Proteomes" id="UP000243205"/>
    </source>
</evidence>
<dbReference type="InterPro" id="IPR014746">
    <property type="entry name" value="Gln_synth/guanido_kin_cat_dom"/>
</dbReference>
<dbReference type="HAMAP" id="MF_00121">
    <property type="entry name" value="GatB"/>
    <property type="match status" value="1"/>
</dbReference>
<dbReference type="Pfam" id="PF02637">
    <property type="entry name" value="GatB_Yqey"/>
    <property type="match status" value="1"/>
</dbReference>
<protein>
    <recommendedName>
        <fullName evidence="3 11">Aspartyl/glutamyl-tRNA(Asn/Gln) amidotransferase subunit B</fullName>
        <shortName evidence="11">Asp/Glu-ADT subunit B</shortName>
        <ecNumber evidence="11">6.3.5.-</ecNumber>
    </recommendedName>
</protein>
<dbReference type="InterPro" id="IPR006075">
    <property type="entry name" value="Asn/Gln-tRNA_Trfase_suB/E_cat"/>
</dbReference>
<dbReference type="EMBL" id="FNAQ01000001">
    <property type="protein sequence ID" value="SDD79769.1"/>
    <property type="molecule type" value="Genomic_DNA"/>
</dbReference>
<dbReference type="AlphaFoldDB" id="A0A1G6XNH6"/>
<evidence type="ECO:0000313" key="13">
    <source>
        <dbReference type="EMBL" id="SDD79769.1"/>
    </source>
</evidence>
<evidence type="ECO:0000256" key="3">
    <source>
        <dbReference type="ARBA" id="ARBA00016923"/>
    </source>
</evidence>
<dbReference type="InterPro" id="IPR004413">
    <property type="entry name" value="GatB"/>
</dbReference>
<dbReference type="GO" id="GO:0070681">
    <property type="term" value="P:glutaminyl-tRNAGln biosynthesis via transamidation"/>
    <property type="evidence" value="ECO:0007669"/>
    <property type="project" value="TreeGrafter"/>
</dbReference>
<dbReference type="FunFam" id="1.10.10.410:FF:000001">
    <property type="entry name" value="Aspartyl/glutamyl-tRNA(Asn/Gln) amidotransferase subunit B"/>
    <property type="match status" value="1"/>
</dbReference>
<evidence type="ECO:0000256" key="5">
    <source>
        <dbReference type="ARBA" id="ARBA00022741"/>
    </source>
</evidence>
<comment type="function">
    <text evidence="8 11">Allows the formation of correctly charged Asn-tRNA(Asn) or Gln-tRNA(Gln) through the transamidation of misacylated Asp-tRNA(Asn) or Glu-tRNA(Gln) in organisms which lack either or both of asparaginyl-tRNA or glutaminyl-tRNA synthetases. The reaction takes place in the presence of glutamine and ATP through an activated phospho-Asp-tRNA(Asn) or phospho-Glu-tRNA(Gln).</text>
</comment>
<dbReference type="SMART" id="SM00845">
    <property type="entry name" value="GatB_Yqey"/>
    <property type="match status" value="1"/>
</dbReference>
<dbReference type="InterPro" id="IPR023168">
    <property type="entry name" value="GatB_Yqey_C_2"/>
</dbReference>
<dbReference type="Proteomes" id="UP000243205">
    <property type="component" value="Unassembled WGS sequence"/>
</dbReference>
<evidence type="ECO:0000256" key="8">
    <source>
        <dbReference type="ARBA" id="ARBA00024799"/>
    </source>
</evidence>
<dbReference type="InterPro" id="IPR017958">
    <property type="entry name" value="Gln-tRNA_amidoTrfase_suB_CS"/>
</dbReference>
<accession>A0A1G6XNH6</accession>
<keyword evidence="4 11" id="KW-0436">Ligase</keyword>
<dbReference type="OrthoDB" id="9804078at2"/>
<name>A0A1G6XNH6_9BACT</name>